<evidence type="ECO:0000256" key="2">
    <source>
        <dbReference type="ARBA" id="ARBA00022694"/>
    </source>
</evidence>
<dbReference type="InterPro" id="IPR019442">
    <property type="entry name" value="THADA/TRM732_DUF2428"/>
</dbReference>
<dbReference type="EMBL" id="QKKF02018530">
    <property type="protein sequence ID" value="RZF40340.1"/>
    <property type="molecule type" value="Genomic_DNA"/>
</dbReference>
<feature type="domain" description="DUF2428" evidence="3">
    <location>
        <begin position="773"/>
        <end position="1036"/>
    </location>
</feature>
<evidence type="ECO:0000313" key="6">
    <source>
        <dbReference type="EMBL" id="RZF40340.1"/>
    </source>
</evidence>
<sequence>MEEGKTKEEDAVKLFLEIFEPADSSLSSRKNIKTFQDLISFCGRIDISSSDQLVKTEITWGSHQDLYVTTVLGLKIESRTLGWRALLAILNYFNNSNNLNEIFLEKCQRILEYLLSSNVWDSDRDYNVTLYCLNVLEHYRPIVIRHQRLSEAYVKLSEEYVRFFRNVFKICHRVAFTHSTATLTAFKCLEILIEISRICSVFDAKDNRVEICCKNDLLDIIMSNWENPVSAVRKLVKELFANWLTQDDNCNWKTKPTNKCYRVNCKIDLFECIMKSVTWRHSFEFRILVVLLESNSLDDLLESIRSNDYEFYKSEHGTKLKAGLTLSLKHHELASPGAELYRTLLDRLTNAHWLSMFHSFFKEHLTSDNRVVITNIFKYWMPATLKKYPKYSPLEVDWMLEGSTNLGYLSAIKMLRIVRKRGEWKGEEISRRFLERCLKCSDEDVRCDAFGAVCETSANVEPWEYQLVKQFLVENVNYDRSNLRQSMVNYCVTFFLRVRGSVIAKSNTQDAINFVDDLHKFLTANLEKHCNYQRKMTSLMLFNAVMIYFGIGGSREKDQRKSNTRDKSGVIEEQANKAGKWHFRSKKSRKLLISCIDDISDSVRNIASDILINHFKWDKHDQEELNRLYVTGKEKCSSRLFYEIESGALLIKTITILAFKSDYSLIVNMLKNSNANVFNETKVPNVMFDLIKLAKRQLIVISKDIFMASVQGHPLHGVLRALLLLVADRTQFDYKESLRNEHVKYVFNEPSGTFLTFSNTNYYAENKPGACGLFEDIVTILEKNVKTMIALLSFNRSDAPDDMAFSPSFAEMGKSLEELVKQSEMSCNHDDEVLMLSVPHQLVLNCIWFNLKICCVFASSLITSGLVNSKEGSCARCFAIIETVLNKCRHKGAMDVAGSSMFSAAKAVMERREKFSDEDKNLPARILDEFFKNIRSDAGCSLSRRSAGRSFLVHSIVASDPRPNSPLLSKTLSKLIEIISDDAAHQNQIEDSLVDVPQVSALHILSTLVQDSRLNILTYAKEIFSVCFEKLSSSVYTVKNAALQLFRSLLMRLIRRMKGECSELDNHQTTPLEELYLNMPQLFSFVEKKLDHLSSETDINSHAKLIPILILLSNLSVTVFKEYNESYKEFAENIRKFVGRLLSSRVFFVRKLSARINSNMLLPDELSTDVNLTAARIEQACLDNLLDQNLLHGLVMNMKYLSIRLISLKEIHPKGAKGEIEAEHDTLQCLITLIKVRETSYFVKSLAMDVIKLWQPTFTFRTHRADNLATMKSSIVHYKPHLGSSLWLAKIVENICGKNARYDLKKLCLLENRITDVALACLRVCEFVPLSNETEDGELVLDMIRSSREPEVIEQLLRKLLDNFVFNDLKLLDCIFDVIVNKSSVGFKCLDIGLGMLVACKILSSRSDDEFFSSDISLGVLKCLYEWSSSSQLNEDLRSVAAECVICFRAFFLKKMTTRILIENEVFDQNSDKLGVLLWKTLFNLLQDENLEIRMKTCNFFPSFYKSSKLDVPNPFVALHRLVQIKYMLQIMNLKTAIDQLWTVLSTESSIRSNEMSSPYDHGIDNFYKDETWMHAVIKSEFKRVCDESMFCQNYLEERYKYVQ</sequence>
<reference evidence="6 7" key="1">
    <citation type="journal article" date="2017" name="Gigascience">
        <title>Genome sequence of the small brown planthopper, Laodelphax striatellus.</title>
        <authorList>
            <person name="Zhu J."/>
            <person name="Jiang F."/>
            <person name="Wang X."/>
            <person name="Yang P."/>
            <person name="Bao Y."/>
            <person name="Zhao W."/>
            <person name="Wang W."/>
            <person name="Lu H."/>
            <person name="Wang Q."/>
            <person name="Cui N."/>
            <person name="Li J."/>
            <person name="Chen X."/>
            <person name="Luo L."/>
            <person name="Yu J."/>
            <person name="Kang L."/>
            <person name="Cui F."/>
        </authorList>
    </citation>
    <scope>NUCLEOTIDE SEQUENCE [LARGE SCALE GENOMIC DNA]</scope>
    <source>
        <strain evidence="6">Lst14</strain>
    </source>
</reference>
<dbReference type="InterPro" id="IPR016024">
    <property type="entry name" value="ARM-type_fold"/>
</dbReference>
<dbReference type="InParanoid" id="A0A482X4K7"/>
<evidence type="ECO:0000313" key="7">
    <source>
        <dbReference type="Proteomes" id="UP000291343"/>
    </source>
</evidence>
<dbReference type="InterPro" id="IPR051954">
    <property type="entry name" value="tRNA_methyltransferase_THADA"/>
</dbReference>
<dbReference type="GO" id="GO:0005829">
    <property type="term" value="C:cytosol"/>
    <property type="evidence" value="ECO:0007669"/>
    <property type="project" value="TreeGrafter"/>
</dbReference>
<proteinExistence type="inferred from homology"/>
<evidence type="ECO:0000256" key="1">
    <source>
        <dbReference type="ARBA" id="ARBA00010409"/>
    </source>
</evidence>
<accession>A0A482X4K7</accession>
<dbReference type="Proteomes" id="UP000291343">
    <property type="component" value="Unassembled WGS sequence"/>
</dbReference>
<dbReference type="PANTHER" id="PTHR14387:SF0">
    <property type="entry name" value="DUF2428 DOMAIN-CONTAINING PROTEIN"/>
    <property type="match status" value="1"/>
</dbReference>
<protein>
    <submittedName>
        <fullName evidence="6">Uncharacterized protein</fullName>
    </submittedName>
</protein>
<dbReference type="STRING" id="195883.A0A482X4K7"/>
<dbReference type="GO" id="GO:0030488">
    <property type="term" value="P:tRNA methylation"/>
    <property type="evidence" value="ECO:0007669"/>
    <property type="project" value="TreeGrafter"/>
</dbReference>
<dbReference type="Pfam" id="PF10350">
    <property type="entry name" value="DUF2428"/>
    <property type="match status" value="1"/>
</dbReference>
<keyword evidence="7" id="KW-1185">Reference proteome</keyword>
<evidence type="ECO:0000259" key="4">
    <source>
        <dbReference type="Pfam" id="PF25150"/>
    </source>
</evidence>
<feature type="domain" description="tRNA (32-2'-O)-methyltransferase regulator THADA-like C-terminal TPR repeats region" evidence="5">
    <location>
        <begin position="1040"/>
        <end position="1201"/>
    </location>
</feature>
<organism evidence="6 7">
    <name type="scientific">Laodelphax striatellus</name>
    <name type="common">Small brown planthopper</name>
    <name type="synonym">Delphax striatella</name>
    <dbReference type="NCBI Taxonomy" id="195883"/>
    <lineage>
        <taxon>Eukaryota</taxon>
        <taxon>Metazoa</taxon>
        <taxon>Ecdysozoa</taxon>
        <taxon>Arthropoda</taxon>
        <taxon>Hexapoda</taxon>
        <taxon>Insecta</taxon>
        <taxon>Pterygota</taxon>
        <taxon>Neoptera</taxon>
        <taxon>Paraneoptera</taxon>
        <taxon>Hemiptera</taxon>
        <taxon>Auchenorrhyncha</taxon>
        <taxon>Fulgoroidea</taxon>
        <taxon>Delphacidae</taxon>
        <taxon>Criomorphinae</taxon>
        <taxon>Laodelphax</taxon>
    </lineage>
</organism>
<gene>
    <name evidence="6" type="ORF">LSTR_LSTR006949</name>
</gene>
<name>A0A482X4K7_LAOST</name>
<comment type="similarity">
    <text evidence="1">Belongs to the THADA family.</text>
</comment>
<comment type="caution">
    <text evidence="6">The sequence shown here is derived from an EMBL/GenBank/DDBJ whole genome shotgun (WGS) entry which is preliminary data.</text>
</comment>
<evidence type="ECO:0000259" key="5">
    <source>
        <dbReference type="Pfam" id="PF25151"/>
    </source>
</evidence>
<dbReference type="OrthoDB" id="6614653at2759"/>
<feature type="domain" description="tRNA (32-2'-O)-methyltransferase regulator THADA-like TPR repeats region" evidence="4">
    <location>
        <begin position="363"/>
        <end position="558"/>
    </location>
</feature>
<dbReference type="SUPFAM" id="SSF48371">
    <property type="entry name" value="ARM repeat"/>
    <property type="match status" value="1"/>
</dbReference>
<dbReference type="Pfam" id="PF25150">
    <property type="entry name" value="TPR_Trm732"/>
    <property type="match status" value="1"/>
</dbReference>
<dbReference type="InterPro" id="IPR056842">
    <property type="entry name" value="THADA-like_TPR_C"/>
</dbReference>
<keyword evidence="2" id="KW-0819">tRNA processing</keyword>
<evidence type="ECO:0000259" key="3">
    <source>
        <dbReference type="Pfam" id="PF10350"/>
    </source>
</evidence>
<dbReference type="Pfam" id="PF25151">
    <property type="entry name" value="TPR_Trm732_C"/>
    <property type="match status" value="1"/>
</dbReference>
<dbReference type="PANTHER" id="PTHR14387">
    <property type="entry name" value="THADA/DEATH RECEPTOR INTERACTING PROTEIN"/>
    <property type="match status" value="1"/>
</dbReference>
<dbReference type="InterPro" id="IPR056843">
    <property type="entry name" value="THADA-like_TPR"/>
</dbReference>